<keyword evidence="1" id="KW-0812">Transmembrane</keyword>
<evidence type="ECO:0000256" key="1">
    <source>
        <dbReference type="SAM" id="Phobius"/>
    </source>
</evidence>
<proteinExistence type="predicted"/>
<organism evidence="2 3">
    <name type="scientific">Salinisphaera orenii YIM 95161</name>
    <dbReference type="NCBI Taxonomy" id="1051139"/>
    <lineage>
        <taxon>Bacteria</taxon>
        <taxon>Pseudomonadati</taxon>
        <taxon>Pseudomonadota</taxon>
        <taxon>Gammaproteobacteria</taxon>
        <taxon>Salinisphaerales</taxon>
        <taxon>Salinisphaeraceae</taxon>
        <taxon>Salinisphaera</taxon>
    </lineage>
</organism>
<accession>A0A423PDL1</accession>
<keyword evidence="1" id="KW-0472">Membrane</keyword>
<gene>
    <name evidence="2" type="ORF">SAHL_16990</name>
</gene>
<keyword evidence="1" id="KW-1133">Transmembrane helix</keyword>
<sequence>MPSTPVRSALAPITVAGVLSLGLGAGGLGLLFAACALAVPLLAAPWLDPRKDPAAR</sequence>
<comment type="caution">
    <text evidence="2">The sequence shown here is derived from an EMBL/GenBank/DDBJ whole genome shotgun (WGS) entry which is preliminary data.</text>
</comment>
<dbReference type="Proteomes" id="UP000285123">
    <property type="component" value="Unassembled WGS sequence"/>
</dbReference>
<dbReference type="EMBL" id="AYKF01000143">
    <property type="protein sequence ID" value="ROO23164.1"/>
    <property type="molecule type" value="Genomic_DNA"/>
</dbReference>
<protein>
    <submittedName>
        <fullName evidence="2">Uncharacterized protein</fullName>
    </submittedName>
</protein>
<dbReference type="AlphaFoldDB" id="A0A423PDL1"/>
<name>A0A423PDL1_9GAMM</name>
<feature type="transmembrane region" description="Helical" evidence="1">
    <location>
        <begin position="20"/>
        <end position="47"/>
    </location>
</feature>
<reference evidence="2 3" key="1">
    <citation type="submission" date="2013-10" db="EMBL/GenBank/DDBJ databases">
        <title>Salinisphaera halophila YIM 95161 Genome Sequencing.</title>
        <authorList>
            <person name="Lai Q."/>
            <person name="Li C."/>
            <person name="Shao Z."/>
        </authorList>
    </citation>
    <scope>NUCLEOTIDE SEQUENCE [LARGE SCALE GENOMIC DNA]</scope>
    <source>
        <strain evidence="2 3">YIM 95161</strain>
    </source>
</reference>
<evidence type="ECO:0000313" key="3">
    <source>
        <dbReference type="Proteomes" id="UP000285123"/>
    </source>
</evidence>
<dbReference type="PROSITE" id="PS51257">
    <property type="entry name" value="PROKAR_LIPOPROTEIN"/>
    <property type="match status" value="1"/>
</dbReference>
<evidence type="ECO:0000313" key="2">
    <source>
        <dbReference type="EMBL" id="ROO23164.1"/>
    </source>
</evidence>